<feature type="compositionally biased region" description="Basic and acidic residues" evidence="1">
    <location>
        <begin position="43"/>
        <end position="55"/>
    </location>
</feature>
<organism evidence="2">
    <name type="scientific">Cacopsylla melanoneura</name>
    <dbReference type="NCBI Taxonomy" id="428564"/>
    <lineage>
        <taxon>Eukaryota</taxon>
        <taxon>Metazoa</taxon>
        <taxon>Ecdysozoa</taxon>
        <taxon>Arthropoda</taxon>
        <taxon>Hexapoda</taxon>
        <taxon>Insecta</taxon>
        <taxon>Pterygota</taxon>
        <taxon>Neoptera</taxon>
        <taxon>Paraneoptera</taxon>
        <taxon>Hemiptera</taxon>
        <taxon>Sternorrhyncha</taxon>
        <taxon>Psylloidea</taxon>
        <taxon>Psyllidae</taxon>
        <taxon>Psyllinae</taxon>
        <taxon>Cacopsylla</taxon>
    </lineage>
</organism>
<reference evidence="2" key="1">
    <citation type="submission" date="2021-05" db="EMBL/GenBank/DDBJ databases">
        <authorList>
            <person name="Alioto T."/>
            <person name="Alioto T."/>
            <person name="Gomez Garrido J."/>
        </authorList>
    </citation>
    <scope>NUCLEOTIDE SEQUENCE</scope>
</reference>
<dbReference type="AlphaFoldDB" id="A0A8D8YKK7"/>
<feature type="compositionally biased region" description="Polar residues" evidence="1">
    <location>
        <begin position="122"/>
        <end position="131"/>
    </location>
</feature>
<feature type="compositionally biased region" description="Low complexity" evidence="1">
    <location>
        <begin position="97"/>
        <end position="119"/>
    </location>
</feature>
<dbReference type="EMBL" id="HBUF01381867">
    <property type="protein sequence ID" value="CAG6730610.1"/>
    <property type="molecule type" value="Transcribed_RNA"/>
</dbReference>
<proteinExistence type="predicted"/>
<name>A0A8D8YKK7_9HEMI</name>
<feature type="compositionally biased region" description="Polar residues" evidence="1">
    <location>
        <begin position="80"/>
        <end position="96"/>
    </location>
</feature>
<sequence length="131" mass="13881">MPGAWTLIWTKCVKESSACSAPWYPCHSESCPKLAKLPQHRQHATEGRSCRRNHDCPASSDQAGLVTVGNAALYSVARQGHSSRGQKLQTTSSGNDGATLATPLSGGTGSSPSFTSGRTRQNRIQRSQSPG</sequence>
<feature type="region of interest" description="Disordered" evidence="1">
    <location>
        <begin position="78"/>
        <end position="131"/>
    </location>
</feature>
<evidence type="ECO:0000313" key="2">
    <source>
        <dbReference type="EMBL" id="CAG6730610.1"/>
    </source>
</evidence>
<evidence type="ECO:0000256" key="1">
    <source>
        <dbReference type="SAM" id="MobiDB-lite"/>
    </source>
</evidence>
<accession>A0A8D8YKK7</accession>
<protein>
    <submittedName>
        <fullName evidence="2">Uncharacterized protein</fullName>
    </submittedName>
</protein>
<feature type="region of interest" description="Disordered" evidence="1">
    <location>
        <begin position="37"/>
        <end position="61"/>
    </location>
</feature>